<evidence type="ECO:0000313" key="6">
    <source>
        <dbReference type="EMBL" id="GJJ07737.1"/>
    </source>
</evidence>
<accession>A0AAV5A2R2</accession>
<feature type="region of interest" description="Disordered" evidence="5">
    <location>
        <begin position="1"/>
        <end position="21"/>
    </location>
</feature>
<comment type="similarity">
    <text evidence="2">Belongs to the Rho GDI family.</text>
</comment>
<evidence type="ECO:0000256" key="3">
    <source>
        <dbReference type="ARBA" id="ARBA00022468"/>
    </source>
</evidence>
<dbReference type="GO" id="GO:0005829">
    <property type="term" value="C:cytosol"/>
    <property type="evidence" value="ECO:0007669"/>
    <property type="project" value="TreeGrafter"/>
</dbReference>
<sequence>MSTSQHDDQDDLAPTQTTGYKVGQLKSVEDYKNLDANDESLNRWKASLGLDKAAATENNGPKITVLTLFLESDTLPPGKTLSLDPNDTPLNWKSTRKSLSVLKKVSSTVNHTIATGIRYIQVVKRAGIKLDKFEQMLGSFAPAADGKPYVKPFDPEESPSGILARSGTYSVRSRVIDDDNNIYCDFEWAFKITKEW</sequence>
<evidence type="ECO:0008006" key="8">
    <source>
        <dbReference type="Google" id="ProtNLM"/>
    </source>
</evidence>
<keyword evidence="7" id="KW-1185">Reference proteome</keyword>
<dbReference type="EMBL" id="BPWL01000002">
    <property type="protein sequence ID" value="GJJ07737.1"/>
    <property type="molecule type" value="Genomic_DNA"/>
</dbReference>
<protein>
    <recommendedName>
        <fullName evidence="8">Rho GDP-dissociation inhibitor</fullName>
    </recommendedName>
</protein>
<dbReference type="GO" id="GO:0007266">
    <property type="term" value="P:Rho protein signal transduction"/>
    <property type="evidence" value="ECO:0007669"/>
    <property type="project" value="InterPro"/>
</dbReference>
<evidence type="ECO:0000256" key="1">
    <source>
        <dbReference type="ARBA" id="ARBA00004496"/>
    </source>
</evidence>
<dbReference type="Pfam" id="PF02115">
    <property type="entry name" value="Rho_GDI"/>
    <property type="match status" value="1"/>
</dbReference>
<name>A0AAV5A2R2_9AGAM</name>
<dbReference type="PANTHER" id="PTHR10980:SF3">
    <property type="entry name" value="LD16419P"/>
    <property type="match status" value="1"/>
</dbReference>
<evidence type="ECO:0000256" key="4">
    <source>
        <dbReference type="ARBA" id="ARBA00022490"/>
    </source>
</evidence>
<comment type="subcellular location">
    <subcellularLocation>
        <location evidence="1">Cytoplasm</location>
    </subcellularLocation>
</comment>
<dbReference type="PANTHER" id="PTHR10980">
    <property type="entry name" value="RHO GDP-DISSOCIATION INHIBITOR"/>
    <property type="match status" value="1"/>
</dbReference>
<evidence type="ECO:0000256" key="5">
    <source>
        <dbReference type="SAM" id="MobiDB-lite"/>
    </source>
</evidence>
<reference evidence="6" key="1">
    <citation type="submission" date="2021-10" db="EMBL/GenBank/DDBJ databases">
        <title>De novo Genome Assembly of Clathrus columnatus (Basidiomycota, Fungi) Using Illumina and Nanopore Sequence Data.</title>
        <authorList>
            <person name="Ogiso-Tanaka E."/>
            <person name="Itagaki H."/>
            <person name="Hosoya T."/>
            <person name="Hosaka K."/>
        </authorList>
    </citation>
    <scope>NUCLEOTIDE SEQUENCE</scope>
    <source>
        <strain evidence="6">MO-923</strain>
    </source>
</reference>
<comment type="caution">
    <text evidence="6">The sequence shown here is derived from an EMBL/GenBank/DDBJ whole genome shotgun (WGS) entry which is preliminary data.</text>
</comment>
<dbReference type="AlphaFoldDB" id="A0AAV5A2R2"/>
<proteinExistence type="inferred from homology"/>
<evidence type="ECO:0000256" key="2">
    <source>
        <dbReference type="ARBA" id="ARBA00009758"/>
    </source>
</evidence>
<dbReference type="SUPFAM" id="SSF81296">
    <property type="entry name" value="E set domains"/>
    <property type="match status" value="1"/>
</dbReference>
<evidence type="ECO:0000313" key="7">
    <source>
        <dbReference type="Proteomes" id="UP001050691"/>
    </source>
</evidence>
<dbReference type="FunFam" id="2.70.50.30:FF:000004">
    <property type="entry name" value="Rho GDP-dissociation inhibitor 1"/>
    <property type="match status" value="1"/>
</dbReference>
<dbReference type="InterPro" id="IPR000406">
    <property type="entry name" value="Rho_GDI"/>
</dbReference>
<dbReference type="GO" id="GO:0005096">
    <property type="term" value="F:GTPase activator activity"/>
    <property type="evidence" value="ECO:0007669"/>
    <property type="project" value="UniProtKB-KW"/>
</dbReference>
<keyword evidence="3" id="KW-0343">GTPase activation</keyword>
<dbReference type="InterPro" id="IPR014756">
    <property type="entry name" value="Ig_E-set"/>
</dbReference>
<dbReference type="Gene3D" id="2.70.50.30">
    <property type="entry name" value="Coagulation Factor XIII, subunit A, domain 1"/>
    <property type="match status" value="1"/>
</dbReference>
<organism evidence="6 7">
    <name type="scientific">Clathrus columnatus</name>
    <dbReference type="NCBI Taxonomy" id="1419009"/>
    <lineage>
        <taxon>Eukaryota</taxon>
        <taxon>Fungi</taxon>
        <taxon>Dikarya</taxon>
        <taxon>Basidiomycota</taxon>
        <taxon>Agaricomycotina</taxon>
        <taxon>Agaricomycetes</taxon>
        <taxon>Phallomycetidae</taxon>
        <taxon>Phallales</taxon>
        <taxon>Clathraceae</taxon>
        <taxon>Clathrus</taxon>
    </lineage>
</organism>
<gene>
    <name evidence="6" type="ORF">Clacol_001942</name>
</gene>
<dbReference type="GO" id="GO:0005094">
    <property type="term" value="F:Rho GDP-dissociation inhibitor activity"/>
    <property type="evidence" value="ECO:0007669"/>
    <property type="project" value="InterPro"/>
</dbReference>
<dbReference type="Proteomes" id="UP001050691">
    <property type="component" value="Unassembled WGS sequence"/>
</dbReference>
<dbReference type="PRINTS" id="PR00492">
    <property type="entry name" value="RHOGDI"/>
</dbReference>
<dbReference type="GO" id="GO:0016020">
    <property type="term" value="C:membrane"/>
    <property type="evidence" value="ECO:0007669"/>
    <property type="project" value="TreeGrafter"/>
</dbReference>
<dbReference type="InterPro" id="IPR024792">
    <property type="entry name" value="RhoGDI_dom_sf"/>
</dbReference>
<keyword evidence="4" id="KW-0963">Cytoplasm</keyword>